<evidence type="ECO:0000313" key="15">
    <source>
        <dbReference type="Proteomes" id="UP001597343"/>
    </source>
</evidence>
<dbReference type="InterPro" id="IPR016169">
    <property type="entry name" value="FAD-bd_PCMH_sub2"/>
</dbReference>
<dbReference type="CDD" id="cd04590">
    <property type="entry name" value="CBS_pair_CorC_HlyC_assoc"/>
    <property type="match status" value="1"/>
</dbReference>
<evidence type="ECO:0000256" key="8">
    <source>
        <dbReference type="ARBA" id="ARBA00023136"/>
    </source>
</evidence>
<proteinExistence type="inferred from homology"/>
<dbReference type="InterPro" id="IPR051676">
    <property type="entry name" value="UPF0053_domain"/>
</dbReference>
<evidence type="ECO:0000313" key="14">
    <source>
        <dbReference type="EMBL" id="MFD2170368.1"/>
    </source>
</evidence>
<evidence type="ECO:0000259" key="12">
    <source>
        <dbReference type="PROSITE" id="PS51371"/>
    </source>
</evidence>
<evidence type="ECO:0000256" key="7">
    <source>
        <dbReference type="ARBA" id="ARBA00023122"/>
    </source>
</evidence>
<dbReference type="Pfam" id="PF01595">
    <property type="entry name" value="CNNM"/>
    <property type="match status" value="1"/>
</dbReference>
<dbReference type="InterPro" id="IPR002550">
    <property type="entry name" value="CNNM"/>
</dbReference>
<evidence type="ECO:0000256" key="10">
    <source>
        <dbReference type="PROSITE-ProRule" id="PRU01193"/>
    </source>
</evidence>
<keyword evidence="5" id="KW-0677">Repeat</keyword>
<dbReference type="Gene3D" id="3.10.580.10">
    <property type="entry name" value="CBS-domain"/>
    <property type="match status" value="1"/>
</dbReference>
<evidence type="ECO:0000256" key="2">
    <source>
        <dbReference type="ARBA" id="ARBA00006337"/>
    </source>
</evidence>
<evidence type="ECO:0000259" key="13">
    <source>
        <dbReference type="PROSITE" id="PS51846"/>
    </source>
</evidence>
<evidence type="ECO:0000256" key="6">
    <source>
        <dbReference type="ARBA" id="ARBA00022989"/>
    </source>
</evidence>
<evidence type="ECO:0000256" key="5">
    <source>
        <dbReference type="ARBA" id="ARBA00022737"/>
    </source>
</evidence>
<dbReference type="SMART" id="SM00116">
    <property type="entry name" value="CBS"/>
    <property type="match status" value="2"/>
</dbReference>
<dbReference type="PROSITE" id="PS51371">
    <property type="entry name" value="CBS"/>
    <property type="match status" value="2"/>
</dbReference>
<accession>A0ABW4ZY79</accession>
<dbReference type="InterPro" id="IPR036318">
    <property type="entry name" value="FAD-bd_PCMH-like_sf"/>
</dbReference>
<dbReference type="PROSITE" id="PS51846">
    <property type="entry name" value="CNNM"/>
    <property type="match status" value="1"/>
</dbReference>
<reference evidence="15" key="1">
    <citation type="journal article" date="2019" name="Int. J. Syst. Evol. Microbiol.">
        <title>The Global Catalogue of Microorganisms (GCM) 10K type strain sequencing project: providing services to taxonomists for standard genome sequencing and annotation.</title>
        <authorList>
            <consortium name="The Broad Institute Genomics Platform"/>
            <consortium name="The Broad Institute Genome Sequencing Center for Infectious Disease"/>
            <person name="Wu L."/>
            <person name="Ma J."/>
        </authorList>
    </citation>
    <scope>NUCLEOTIDE SEQUENCE [LARGE SCALE GENOMIC DNA]</scope>
    <source>
        <strain evidence="15">CGMCC 1.13574</strain>
    </source>
</reference>
<feature type="domain" description="CNNM transmembrane" evidence="13">
    <location>
        <begin position="3"/>
        <end position="206"/>
    </location>
</feature>
<organism evidence="14 15">
    <name type="scientific">Tumebacillus lipolyticus</name>
    <dbReference type="NCBI Taxonomy" id="1280370"/>
    <lineage>
        <taxon>Bacteria</taxon>
        <taxon>Bacillati</taxon>
        <taxon>Bacillota</taxon>
        <taxon>Bacilli</taxon>
        <taxon>Bacillales</taxon>
        <taxon>Alicyclobacillaceae</taxon>
        <taxon>Tumebacillus</taxon>
    </lineage>
</organism>
<feature type="domain" description="CBS" evidence="12">
    <location>
        <begin position="225"/>
        <end position="284"/>
    </location>
</feature>
<evidence type="ECO:0000256" key="1">
    <source>
        <dbReference type="ARBA" id="ARBA00004651"/>
    </source>
</evidence>
<dbReference type="InterPro" id="IPR000644">
    <property type="entry name" value="CBS_dom"/>
</dbReference>
<sequence>MDSTTLTILNLFLVVFLVLLNGFFVAAEFAMVKVRESRIQQLMLEGNKRATLAHKVVKNLDAYLSACQLGITLASLGLGWLGEPAIAKLIEGPLVAVGVPDIAIHTVAFIIAFAIITFLHIVLGELAPKSLAIQKSEGMVLNISAPLILFHKLMYPFIWVLNGAANWILKLIGIQPATEAELAHTEDEIRMLVSQSHRSGLIDQTEKVLFENVFDFSNRIAREIMVPRIDIITVSIEETLDEILAKVEAEQHTRYPVIDEDKDHIIGFLNVKDLFIRFKRGEDFNLSRILRKVTFISESTEISSVLKQMQKNRTQLAIVVDEYGGTAGLITMEDIIEELVGEIQDEFDNELPPIVPLAEGNYSVEGRLLLDEVQELLSAKIDHEEVDTLSGLIYTLLGKEPQPGDTVRLEGYAFTIEKMDQHRIVRVKISPSPEAPADEL</sequence>
<feature type="transmembrane region" description="Helical" evidence="11">
    <location>
        <begin position="6"/>
        <end position="32"/>
    </location>
</feature>
<dbReference type="RefSeq" id="WP_386046261.1">
    <property type="nucleotide sequence ID" value="NZ_JBHUIO010000005.1"/>
</dbReference>
<dbReference type="PANTHER" id="PTHR43099:SF2">
    <property type="entry name" value="UPF0053 PROTEIN YRKA"/>
    <property type="match status" value="1"/>
</dbReference>
<dbReference type="SUPFAM" id="SSF54631">
    <property type="entry name" value="CBS-domain pair"/>
    <property type="match status" value="1"/>
</dbReference>
<feature type="transmembrane region" description="Helical" evidence="11">
    <location>
        <begin position="62"/>
        <end position="82"/>
    </location>
</feature>
<evidence type="ECO:0000256" key="9">
    <source>
        <dbReference type="PROSITE-ProRule" id="PRU00703"/>
    </source>
</evidence>
<feature type="domain" description="CBS" evidence="12">
    <location>
        <begin position="289"/>
        <end position="346"/>
    </location>
</feature>
<dbReference type="PANTHER" id="PTHR43099">
    <property type="entry name" value="UPF0053 PROTEIN YRKA"/>
    <property type="match status" value="1"/>
</dbReference>
<evidence type="ECO:0000256" key="11">
    <source>
        <dbReference type="SAM" id="Phobius"/>
    </source>
</evidence>
<keyword evidence="3" id="KW-1003">Cell membrane</keyword>
<dbReference type="Pfam" id="PF03471">
    <property type="entry name" value="CorC_HlyC"/>
    <property type="match status" value="1"/>
</dbReference>
<dbReference type="InterPro" id="IPR046342">
    <property type="entry name" value="CBS_dom_sf"/>
</dbReference>
<protein>
    <submittedName>
        <fullName evidence="14">Hemolysin family protein</fullName>
    </submittedName>
</protein>
<dbReference type="Gene3D" id="3.30.465.10">
    <property type="match status" value="1"/>
</dbReference>
<dbReference type="Proteomes" id="UP001597343">
    <property type="component" value="Unassembled WGS sequence"/>
</dbReference>
<dbReference type="EMBL" id="JBHUIO010000005">
    <property type="protein sequence ID" value="MFD2170368.1"/>
    <property type="molecule type" value="Genomic_DNA"/>
</dbReference>
<name>A0ABW4ZY79_9BACL</name>
<keyword evidence="6 10" id="KW-1133">Transmembrane helix</keyword>
<comment type="subcellular location">
    <subcellularLocation>
        <location evidence="1">Cell membrane</location>
        <topology evidence="1">Multi-pass membrane protein</topology>
    </subcellularLocation>
</comment>
<dbReference type="SUPFAM" id="SSF56176">
    <property type="entry name" value="FAD-binding/transporter-associated domain-like"/>
    <property type="match status" value="1"/>
</dbReference>
<evidence type="ECO:0000256" key="3">
    <source>
        <dbReference type="ARBA" id="ARBA00022475"/>
    </source>
</evidence>
<dbReference type="SMART" id="SM01091">
    <property type="entry name" value="CorC_HlyC"/>
    <property type="match status" value="1"/>
</dbReference>
<dbReference type="Pfam" id="PF00571">
    <property type="entry name" value="CBS"/>
    <property type="match status" value="2"/>
</dbReference>
<dbReference type="InterPro" id="IPR044751">
    <property type="entry name" value="Ion_transp-like_CBS"/>
</dbReference>
<feature type="transmembrane region" description="Helical" evidence="11">
    <location>
        <begin position="102"/>
        <end position="127"/>
    </location>
</feature>
<feature type="transmembrane region" description="Helical" evidence="11">
    <location>
        <begin position="139"/>
        <end position="161"/>
    </location>
</feature>
<gene>
    <name evidence="14" type="ORF">ACFSOY_10185</name>
</gene>
<dbReference type="InterPro" id="IPR005170">
    <property type="entry name" value="Transptr-assoc_dom"/>
</dbReference>
<comment type="caution">
    <text evidence="14">The sequence shown here is derived from an EMBL/GenBank/DDBJ whole genome shotgun (WGS) entry which is preliminary data.</text>
</comment>
<keyword evidence="4 10" id="KW-0812">Transmembrane</keyword>
<keyword evidence="15" id="KW-1185">Reference proteome</keyword>
<evidence type="ECO:0000256" key="4">
    <source>
        <dbReference type="ARBA" id="ARBA00022692"/>
    </source>
</evidence>
<keyword evidence="7 9" id="KW-0129">CBS domain</keyword>
<comment type="similarity">
    <text evidence="2">Belongs to the UPF0053 family.</text>
</comment>
<keyword evidence="8 10" id="KW-0472">Membrane</keyword>